<feature type="domain" description="Response regulatory" evidence="8">
    <location>
        <begin position="830"/>
        <end position="951"/>
    </location>
</feature>
<dbReference type="InterPro" id="IPR005467">
    <property type="entry name" value="His_kinase_dom"/>
</dbReference>
<accession>A0A9W6FKH7</accession>
<dbReference type="Pfam" id="PF02518">
    <property type="entry name" value="HATPase_c"/>
    <property type="match status" value="1"/>
</dbReference>
<organism evidence="11 13">
    <name type="scientific">Xanthobacter flavus</name>
    <dbReference type="NCBI Taxonomy" id="281"/>
    <lineage>
        <taxon>Bacteria</taxon>
        <taxon>Pseudomonadati</taxon>
        <taxon>Pseudomonadota</taxon>
        <taxon>Alphaproteobacteria</taxon>
        <taxon>Hyphomicrobiales</taxon>
        <taxon>Xanthobacteraceae</taxon>
        <taxon>Xanthobacter</taxon>
    </lineage>
</organism>
<sequence length="958" mass="104127">MDLSSRGPAGLFLRIIAEPRPLWWRFAFAGTVVAVALVLRLGLLAWMVEFPPYLLQLPAIIVVALVCGAECGLAAIAVLVGVNAALLPEGPDGGVAPSALASLLSFTVNSFAVWAIAGLVRTTLRRLDSAHAALLSAASEQTAVVATLEALLQHAPVGFAFFDAQRRFIRVNEMLARIDGIPAREHAGRSLADMLPQLADAVTPSLERVLATGEVIADVELEGATPAAPGVWRHFLVSYFPVRTSSEAINLVGMIVVEITERKRDEKAIAASEQRYRLLAEALPKMVWTSSPAGTGDYYNHRWAEYTGVEAPPGEVVEWHAFLHPEEKGGVMGAWEASLASGNPFSRECRFRAKDGSYRWFLCRAVPVRDEDGRVDRWYGSCTDISEIVAAREALSRTNEDLERLAAARTMQLAEANTLLKQEMEERLRAESQLRQAQKMEAVGQLTGGIAHDFNNLLTIIIGNIEAAERRVPADPGDTRTQEIKTQEIRRFLDYGRQGALRAAILTQRLLAFSRRQPLDPRPTDVNRLVTGMSHMLRSALGERVMVETVLAGGLWRTEIDHNQLENAILNLAVNARDAMMDGGKLTIETANAYLDEAYCAEHEDLEPGQYVAIFVSDTGMGMSDDVRARAFEPFFTTKGPKDGTGLGLSQVYGFVKQSGGHVMIYSERGDGTTVKLYLPRLEETPSMPEPAPPRTDGETRAAPAVVLMVEDDDQLRTMGAATLREAGHTVIEAEDASAALDALSRGARPDLLFTDVRLGDGMDGRGLADEVKRRLPRTRVLFTTAYARNAVVHQGRLDPGMKLLTKPYSQSELVTKVNGMLDEPALRGAVLLVEDEPFVAMVASQILEDQGFKVTVASHGEAALSHARNAKADIGRDALVLAIVDIGLPDMRGDEVVRRLGEIAPELPVIVATGYATQDISQMFGGRVDVGVISKPYDGATLVAALERLGFRPQGQG</sequence>
<dbReference type="Gene3D" id="1.10.287.130">
    <property type="match status" value="1"/>
</dbReference>
<evidence type="ECO:0000256" key="2">
    <source>
        <dbReference type="ARBA" id="ARBA00012438"/>
    </source>
</evidence>
<dbReference type="GO" id="GO:0000155">
    <property type="term" value="F:phosphorelay sensor kinase activity"/>
    <property type="evidence" value="ECO:0007669"/>
    <property type="project" value="InterPro"/>
</dbReference>
<evidence type="ECO:0000256" key="1">
    <source>
        <dbReference type="ARBA" id="ARBA00000085"/>
    </source>
</evidence>
<evidence type="ECO:0000313" key="13">
    <source>
        <dbReference type="Proteomes" id="UP001144397"/>
    </source>
</evidence>
<feature type="domain" description="Histidine kinase" evidence="7">
    <location>
        <begin position="449"/>
        <end position="683"/>
    </location>
</feature>
<feature type="transmembrane region" description="Helical" evidence="6">
    <location>
        <begin position="22"/>
        <end position="48"/>
    </location>
</feature>
<dbReference type="PROSITE" id="PS50110">
    <property type="entry name" value="RESPONSE_REGULATORY"/>
    <property type="match status" value="2"/>
</dbReference>
<dbReference type="InterPro" id="IPR035965">
    <property type="entry name" value="PAS-like_dom_sf"/>
</dbReference>
<feature type="domain" description="PAS" evidence="9">
    <location>
        <begin position="144"/>
        <end position="213"/>
    </location>
</feature>
<dbReference type="Pfam" id="PF08448">
    <property type="entry name" value="PAS_4"/>
    <property type="match status" value="1"/>
</dbReference>
<evidence type="ECO:0000313" key="12">
    <source>
        <dbReference type="EMBL" id="MDR6332653.1"/>
    </source>
</evidence>
<dbReference type="Gene3D" id="3.40.50.2300">
    <property type="match status" value="2"/>
</dbReference>
<dbReference type="GeneID" id="95761398"/>
<dbReference type="SMART" id="SM00086">
    <property type="entry name" value="PAC"/>
    <property type="match status" value="2"/>
</dbReference>
<feature type="modified residue" description="4-aspartylphosphate" evidence="4">
    <location>
        <position position="756"/>
    </location>
</feature>
<dbReference type="EMBL" id="JAVDPY010000002">
    <property type="protein sequence ID" value="MDR6332653.1"/>
    <property type="molecule type" value="Genomic_DNA"/>
</dbReference>
<evidence type="ECO:0000313" key="11">
    <source>
        <dbReference type="EMBL" id="GLI20928.1"/>
    </source>
</evidence>
<dbReference type="RefSeq" id="WP_281805275.1">
    <property type="nucleotide sequence ID" value="NZ_BSDO01000001.1"/>
</dbReference>
<dbReference type="PROSITE" id="PS50109">
    <property type="entry name" value="HIS_KIN"/>
    <property type="match status" value="1"/>
</dbReference>
<dbReference type="Gene3D" id="3.30.565.10">
    <property type="entry name" value="Histidine kinase-like ATPase, C-terminal domain"/>
    <property type="match status" value="1"/>
</dbReference>
<dbReference type="InterPro" id="IPR001789">
    <property type="entry name" value="Sig_transdc_resp-reg_receiver"/>
</dbReference>
<dbReference type="SMART" id="SM00448">
    <property type="entry name" value="REC"/>
    <property type="match status" value="2"/>
</dbReference>
<dbReference type="PRINTS" id="PR00344">
    <property type="entry name" value="BCTRLSENSOR"/>
</dbReference>
<keyword evidence="6" id="KW-1133">Transmembrane helix</keyword>
<dbReference type="Pfam" id="PF08447">
    <property type="entry name" value="PAS_3"/>
    <property type="match status" value="1"/>
</dbReference>
<dbReference type="SMART" id="SM00091">
    <property type="entry name" value="PAS"/>
    <property type="match status" value="2"/>
</dbReference>
<evidence type="ECO:0000256" key="4">
    <source>
        <dbReference type="PROSITE-ProRule" id="PRU00169"/>
    </source>
</evidence>
<evidence type="ECO:0000259" key="7">
    <source>
        <dbReference type="PROSITE" id="PS50109"/>
    </source>
</evidence>
<reference evidence="12 14" key="2">
    <citation type="submission" date="2023-07" db="EMBL/GenBank/DDBJ databases">
        <title>Genomic Encyclopedia of Type Strains, Phase IV (KMG-IV): sequencing the most valuable type-strain genomes for metagenomic binning, comparative biology and taxonomic classification.</title>
        <authorList>
            <person name="Goeker M."/>
        </authorList>
    </citation>
    <scope>NUCLEOTIDE SEQUENCE [LARGE SCALE GENOMIC DNA]</scope>
    <source>
        <strain evidence="12 14">DSM 338</strain>
    </source>
</reference>
<dbReference type="PROSITE" id="PS50112">
    <property type="entry name" value="PAS"/>
    <property type="match status" value="1"/>
</dbReference>
<dbReference type="EMBL" id="BSDO01000001">
    <property type="protein sequence ID" value="GLI20928.1"/>
    <property type="molecule type" value="Genomic_DNA"/>
</dbReference>
<dbReference type="InterPro" id="IPR036097">
    <property type="entry name" value="HisK_dim/P_sf"/>
</dbReference>
<dbReference type="SUPFAM" id="SSF55874">
    <property type="entry name" value="ATPase domain of HSP90 chaperone/DNA topoisomerase II/histidine kinase"/>
    <property type="match status" value="1"/>
</dbReference>
<feature type="domain" description="Response regulatory" evidence="8">
    <location>
        <begin position="706"/>
        <end position="822"/>
    </location>
</feature>
<dbReference type="InterPro" id="IPR003594">
    <property type="entry name" value="HATPase_dom"/>
</dbReference>
<dbReference type="SUPFAM" id="SSF55785">
    <property type="entry name" value="PYP-like sensor domain (PAS domain)"/>
    <property type="match status" value="2"/>
</dbReference>
<keyword evidence="3 4" id="KW-0597">Phosphoprotein</keyword>
<dbReference type="InterPro" id="IPR000014">
    <property type="entry name" value="PAS"/>
</dbReference>
<dbReference type="CDD" id="cd00156">
    <property type="entry name" value="REC"/>
    <property type="match status" value="1"/>
</dbReference>
<keyword evidence="6" id="KW-0812">Transmembrane</keyword>
<dbReference type="Proteomes" id="UP001144397">
    <property type="component" value="Unassembled WGS sequence"/>
</dbReference>
<dbReference type="InterPro" id="IPR004358">
    <property type="entry name" value="Sig_transdc_His_kin-like_C"/>
</dbReference>
<evidence type="ECO:0000256" key="3">
    <source>
        <dbReference type="ARBA" id="ARBA00022553"/>
    </source>
</evidence>
<protein>
    <recommendedName>
        <fullName evidence="2">histidine kinase</fullName>
        <ecNumber evidence="2">2.7.13.3</ecNumber>
    </recommendedName>
</protein>
<dbReference type="InterPro" id="IPR013655">
    <property type="entry name" value="PAS_fold_3"/>
</dbReference>
<dbReference type="InterPro" id="IPR011006">
    <property type="entry name" value="CheY-like_superfamily"/>
</dbReference>
<dbReference type="PROSITE" id="PS50113">
    <property type="entry name" value="PAC"/>
    <property type="match status" value="1"/>
</dbReference>
<evidence type="ECO:0000259" key="9">
    <source>
        <dbReference type="PROSITE" id="PS50112"/>
    </source>
</evidence>
<dbReference type="SMART" id="SM00388">
    <property type="entry name" value="HisKA"/>
    <property type="match status" value="1"/>
</dbReference>
<dbReference type="SUPFAM" id="SSF47384">
    <property type="entry name" value="Homodimeric domain of signal transducing histidine kinase"/>
    <property type="match status" value="1"/>
</dbReference>
<feature type="transmembrane region" description="Helical" evidence="6">
    <location>
        <begin position="60"/>
        <end position="87"/>
    </location>
</feature>
<keyword evidence="14" id="KW-1185">Reference proteome</keyword>
<feature type="transmembrane region" description="Helical" evidence="6">
    <location>
        <begin position="99"/>
        <end position="120"/>
    </location>
</feature>
<evidence type="ECO:0000256" key="6">
    <source>
        <dbReference type="SAM" id="Phobius"/>
    </source>
</evidence>
<comment type="catalytic activity">
    <reaction evidence="1">
        <text>ATP + protein L-histidine = ADP + protein N-phospho-L-histidine.</text>
        <dbReference type="EC" id="2.7.13.3"/>
    </reaction>
</comment>
<name>A0A9W6FKH7_XANFL</name>
<dbReference type="NCBIfam" id="TIGR00229">
    <property type="entry name" value="sensory_box"/>
    <property type="match status" value="2"/>
</dbReference>
<evidence type="ECO:0000256" key="5">
    <source>
        <dbReference type="SAM" id="Coils"/>
    </source>
</evidence>
<dbReference type="InterPro" id="IPR013656">
    <property type="entry name" value="PAS_4"/>
</dbReference>
<dbReference type="InterPro" id="IPR000700">
    <property type="entry name" value="PAS-assoc_C"/>
</dbReference>
<dbReference type="AlphaFoldDB" id="A0A9W6FKH7"/>
<dbReference type="Pfam" id="PF00072">
    <property type="entry name" value="Response_reg"/>
    <property type="match status" value="2"/>
</dbReference>
<dbReference type="CDD" id="cd00130">
    <property type="entry name" value="PAS"/>
    <property type="match status" value="2"/>
</dbReference>
<evidence type="ECO:0000313" key="14">
    <source>
        <dbReference type="Proteomes" id="UP001245370"/>
    </source>
</evidence>
<dbReference type="SMART" id="SM00387">
    <property type="entry name" value="HATPase_c"/>
    <property type="match status" value="1"/>
</dbReference>
<feature type="coiled-coil region" evidence="5">
    <location>
        <begin position="385"/>
        <end position="441"/>
    </location>
</feature>
<evidence type="ECO:0000259" key="10">
    <source>
        <dbReference type="PROSITE" id="PS50113"/>
    </source>
</evidence>
<evidence type="ECO:0000259" key="8">
    <source>
        <dbReference type="PROSITE" id="PS50110"/>
    </source>
</evidence>
<comment type="caution">
    <text evidence="11">The sequence shown here is derived from an EMBL/GenBank/DDBJ whole genome shotgun (WGS) entry which is preliminary data.</text>
</comment>
<keyword evidence="5" id="KW-0175">Coiled coil</keyword>
<dbReference type="InterPro" id="IPR001610">
    <property type="entry name" value="PAC"/>
</dbReference>
<dbReference type="InterPro" id="IPR036890">
    <property type="entry name" value="HATPase_C_sf"/>
</dbReference>
<feature type="modified residue" description="4-aspartylphosphate" evidence="4">
    <location>
        <position position="886"/>
    </location>
</feature>
<reference evidence="11" key="1">
    <citation type="submission" date="2022-12" db="EMBL/GenBank/DDBJ databases">
        <title>Reference genome sequencing for broad-spectrum identification of bacterial and archaeal isolates by mass spectrometry.</title>
        <authorList>
            <person name="Sekiguchi Y."/>
            <person name="Tourlousse D.M."/>
        </authorList>
    </citation>
    <scope>NUCLEOTIDE SEQUENCE</scope>
    <source>
        <strain evidence="11">301</strain>
    </source>
</reference>
<proteinExistence type="predicted"/>
<dbReference type="Gene3D" id="3.30.450.20">
    <property type="entry name" value="PAS domain"/>
    <property type="match status" value="2"/>
</dbReference>
<dbReference type="EC" id="2.7.13.3" evidence="2"/>
<gene>
    <name evidence="12" type="ORF">GGQ86_001117</name>
    <name evidence="11" type="ORF">XFLAVUS301_06020</name>
</gene>
<feature type="domain" description="PAC" evidence="10">
    <location>
        <begin position="345"/>
        <end position="397"/>
    </location>
</feature>
<dbReference type="PANTHER" id="PTHR43065:SF42">
    <property type="entry name" value="TWO-COMPONENT SENSOR PPRA"/>
    <property type="match status" value="1"/>
</dbReference>
<dbReference type="PANTHER" id="PTHR43065">
    <property type="entry name" value="SENSOR HISTIDINE KINASE"/>
    <property type="match status" value="1"/>
</dbReference>
<dbReference type="Proteomes" id="UP001245370">
    <property type="component" value="Unassembled WGS sequence"/>
</dbReference>
<dbReference type="InterPro" id="IPR003661">
    <property type="entry name" value="HisK_dim/P_dom"/>
</dbReference>
<dbReference type="CDD" id="cd00082">
    <property type="entry name" value="HisKA"/>
    <property type="match status" value="1"/>
</dbReference>
<keyword evidence="6" id="KW-0472">Membrane</keyword>
<dbReference type="SUPFAM" id="SSF52172">
    <property type="entry name" value="CheY-like"/>
    <property type="match status" value="2"/>
</dbReference>
<dbReference type="FunFam" id="3.30.450.20:FF:000099">
    <property type="entry name" value="Sensory box sensor histidine kinase"/>
    <property type="match status" value="1"/>
</dbReference>